<feature type="compositionally biased region" description="Polar residues" evidence="3">
    <location>
        <begin position="542"/>
        <end position="553"/>
    </location>
</feature>
<proteinExistence type="predicted"/>
<accession>A0A803MEH0</accession>
<feature type="domain" description="PH" evidence="4">
    <location>
        <begin position="44"/>
        <end position="151"/>
    </location>
</feature>
<organism evidence="6 7">
    <name type="scientific">Chenopodium quinoa</name>
    <name type="common">Quinoa</name>
    <dbReference type="NCBI Taxonomy" id="63459"/>
    <lineage>
        <taxon>Eukaryota</taxon>
        <taxon>Viridiplantae</taxon>
        <taxon>Streptophyta</taxon>
        <taxon>Embryophyta</taxon>
        <taxon>Tracheophyta</taxon>
        <taxon>Spermatophyta</taxon>
        <taxon>Magnoliopsida</taxon>
        <taxon>eudicotyledons</taxon>
        <taxon>Gunneridae</taxon>
        <taxon>Pentapetalae</taxon>
        <taxon>Caryophyllales</taxon>
        <taxon>Chenopodiaceae</taxon>
        <taxon>Chenopodioideae</taxon>
        <taxon>Atripliceae</taxon>
        <taxon>Chenopodium</taxon>
    </lineage>
</organism>
<dbReference type="PANTHER" id="PTHR46265:SF2">
    <property type="entry name" value="RHO GTPASE-ACTIVATING PROTEIN 7"/>
    <property type="match status" value="1"/>
</dbReference>
<evidence type="ECO:0000256" key="3">
    <source>
        <dbReference type="SAM" id="MobiDB-lite"/>
    </source>
</evidence>
<dbReference type="InterPro" id="IPR025757">
    <property type="entry name" value="MIP1_Leuzipper"/>
</dbReference>
<name>A0A803MEH0_CHEQI</name>
<dbReference type="Pfam" id="PF00620">
    <property type="entry name" value="RhoGAP"/>
    <property type="match status" value="1"/>
</dbReference>
<evidence type="ECO:0000313" key="6">
    <source>
        <dbReference type="EnsemblPlants" id="AUR62027863-RA:cds"/>
    </source>
</evidence>
<keyword evidence="1" id="KW-0343">GTPase activation</keyword>
<dbReference type="CDD" id="cd00159">
    <property type="entry name" value="RhoGAP"/>
    <property type="match status" value="1"/>
</dbReference>
<feature type="compositionally biased region" description="Low complexity" evidence="3">
    <location>
        <begin position="839"/>
        <end position="861"/>
    </location>
</feature>
<protein>
    <recommendedName>
        <fullName evidence="8">Rho GTPase-activating protein REN1-like</fullName>
    </recommendedName>
</protein>
<evidence type="ECO:0000259" key="4">
    <source>
        <dbReference type="PROSITE" id="PS50003"/>
    </source>
</evidence>
<dbReference type="Gene3D" id="2.30.29.30">
    <property type="entry name" value="Pleckstrin-homology domain (PH domain)/Phosphotyrosine-binding domain (PTB)"/>
    <property type="match status" value="1"/>
</dbReference>
<dbReference type="Pfam" id="PF00169">
    <property type="entry name" value="PH"/>
    <property type="match status" value="1"/>
</dbReference>
<dbReference type="InterPro" id="IPR008936">
    <property type="entry name" value="Rho_GTPase_activation_prot"/>
</dbReference>
<dbReference type="OMA" id="WNQQPKH"/>
<feature type="compositionally biased region" description="Basic and acidic residues" evidence="3">
    <location>
        <begin position="948"/>
        <end position="964"/>
    </location>
</feature>
<dbReference type="Pfam" id="PF14389">
    <property type="entry name" value="Lzipper-MIP1"/>
    <property type="match status" value="1"/>
</dbReference>
<feature type="region of interest" description="Disordered" evidence="3">
    <location>
        <begin position="894"/>
        <end position="1016"/>
    </location>
</feature>
<feature type="coiled-coil region" evidence="2">
    <location>
        <begin position="584"/>
        <end position="719"/>
    </location>
</feature>
<dbReference type="SUPFAM" id="SSF48350">
    <property type="entry name" value="GTPase activation domain, GAP"/>
    <property type="match status" value="1"/>
</dbReference>
<keyword evidence="2" id="KW-0175">Coiled coil</keyword>
<evidence type="ECO:0000259" key="5">
    <source>
        <dbReference type="PROSITE" id="PS50238"/>
    </source>
</evidence>
<dbReference type="GO" id="GO:0007165">
    <property type="term" value="P:signal transduction"/>
    <property type="evidence" value="ECO:0007669"/>
    <property type="project" value="InterPro"/>
</dbReference>
<dbReference type="InterPro" id="IPR001849">
    <property type="entry name" value="PH_domain"/>
</dbReference>
<feature type="compositionally biased region" description="Basic and acidic residues" evidence="3">
    <location>
        <begin position="995"/>
        <end position="1004"/>
    </location>
</feature>
<dbReference type="InterPro" id="IPR011993">
    <property type="entry name" value="PH-like_dom_sf"/>
</dbReference>
<feature type="compositionally biased region" description="Basic and acidic residues" evidence="3">
    <location>
        <begin position="795"/>
        <end position="807"/>
    </location>
</feature>
<keyword evidence="7" id="KW-1185">Reference proteome</keyword>
<feature type="compositionally biased region" description="Basic and acidic residues" evidence="3">
    <location>
        <begin position="524"/>
        <end position="541"/>
    </location>
</feature>
<feature type="domain" description="Rho-GAP" evidence="5">
    <location>
        <begin position="198"/>
        <end position="398"/>
    </location>
</feature>
<feature type="compositionally biased region" description="Acidic residues" evidence="3">
    <location>
        <begin position="421"/>
        <end position="453"/>
    </location>
</feature>
<dbReference type="PROSITE" id="PS50003">
    <property type="entry name" value="PH_DOMAIN"/>
    <property type="match status" value="1"/>
</dbReference>
<feature type="region of interest" description="Disordered" evidence="3">
    <location>
        <begin position="402"/>
        <end position="553"/>
    </location>
</feature>
<feature type="compositionally biased region" description="Basic and acidic residues" evidence="3">
    <location>
        <begin position="504"/>
        <end position="514"/>
    </location>
</feature>
<reference evidence="6" key="1">
    <citation type="journal article" date="2017" name="Nature">
        <title>The genome of Chenopodium quinoa.</title>
        <authorList>
            <person name="Jarvis D.E."/>
            <person name="Ho Y.S."/>
            <person name="Lightfoot D.J."/>
            <person name="Schmoeckel S.M."/>
            <person name="Li B."/>
            <person name="Borm T.J.A."/>
            <person name="Ohyanagi H."/>
            <person name="Mineta K."/>
            <person name="Michell C.T."/>
            <person name="Saber N."/>
            <person name="Kharbatia N.M."/>
            <person name="Rupper R.R."/>
            <person name="Sharp A.R."/>
            <person name="Dally N."/>
            <person name="Boughton B.A."/>
            <person name="Woo Y.H."/>
            <person name="Gao G."/>
            <person name="Schijlen E.G.W.M."/>
            <person name="Guo X."/>
            <person name="Momin A.A."/>
            <person name="Negrao S."/>
            <person name="Al-Babili S."/>
            <person name="Gehring C."/>
            <person name="Roessner U."/>
            <person name="Jung C."/>
            <person name="Murphy K."/>
            <person name="Arold S.T."/>
            <person name="Gojobori T."/>
            <person name="van der Linden C.G."/>
            <person name="van Loo E.N."/>
            <person name="Jellen E.N."/>
            <person name="Maughan P.J."/>
            <person name="Tester M."/>
        </authorList>
    </citation>
    <scope>NUCLEOTIDE SEQUENCE [LARGE SCALE GENOMIC DNA]</scope>
    <source>
        <strain evidence="6">cv. PI 614886</strain>
    </source>
</reference>
<dbReference type="PANTHER" id="PTHR46265">
    <property type="entry name" value="RHO GTPASE-ACTIVATING PROTEIN 7"/>
    <property type="match status" value="1"/>
</dbReference>
<dbReference type="AlphaFoldDB" id="A0A803MEH0"/>
<dbReference type="InterPro" id="IPR000198">
    <property type="entry name" value="RhoGAP_dom"/>
</dbReference>
<feature type="compositionally biased region" description="Basic and acidic residues" evidence="3">
    <location>
        <begin position="466"/>
        <end position="477"/>
    </location>
</feature>
<dbReference type="SUPFAM" id="SSF50729">
    <property type="entry name" value="PH domain-like"/>
    <property type="match status" value="1"/>
</dbReference>
<feature type="compositionally biased region" description="Polar residues" evidence="3">
    <location>
        <begin position="1005"/>
        <end position="1016"/>
    </location>
</feature>
<dbReference type="InterPro" id="IPR052799">
    <property type="entry name" value="Rho_GAP_Regulators"/>
</dbReference>
<dbReference type="Gene3D" id="1.10.555.10">
    <property type="entry name" value="Rho GTPase activation protein"/>
    <property type="match status" value="1"/>
</dbReference>
<feature type="region of interest" description="Disordered" evidence="3">
    <location>
        <begin position="782"/>
        <end position="861"/>
    </location>
</feature>
<dbReference type="EnsemblPlants" id="AUR62027863-RA">
    <property type="protein sequence ID" value="AUR62027863-RA:cds"/>
    <property type="gene ID" value="AUR62027863"/>
</dbReference>
<sequence length="1016" mass="111876">MKEQSMTSKSGECSSQVPSQGENVTDTSPQAGAAELQTSRSRNQVFKSGPLYISSKGIGWTSWKKRWFILTRTSLVFFRSDPSATPQKGGEGNLTLGGIDLNNSASVEIKTDKKLLTVFFPDGRDGRAFTLKAETLEDLQEWKTALENALALAPNAAHSAGQNGILKSEQVDDVNGAADQHTDGPPGKSMVIGRPILLALEDIDGSPSFLEKALRFIEDHGVNVEGVLRQAADVDEVYRRVREYEQGKTEFSPSEDAHVIGDCIKYILRELPSSPVPASCCNALLEAFRSERSNRLNAMHTAILETFPEPNRQLLQRILMMMQKVASNKAVNRMSTSAVAACMSPLLLRPLLAGDCELGDTQMDVAGDGSFQLLQAAAAANHAQAIIITLLDEYDKIFGEGSMSDSGLFSDSDESGSGTEEASDDEMYEDDDDYIEDDDHEDASDHDETDDDYEHSACETCSGSGDHGESDSYDDKASTLLDSSSQRSSSASPRTPESQQDNLHIVDKNTKRNNDTSVAIADSTKMHRDIPAETSSLKESDSLSPQRGTKMSATKVLGSSQFRRHRWGRTSAKKNLSMESIDFSLEDENEIQRLEATKLELENRIEEEANNNAILQASLERRKKALNERRLALEKDGAWAVVMGWLLPEIGGPAQVARLQEQLQKERELRAALEAGSVFDISQLPVSVNDKTKVELQKISIAEENFSNLKQRLDDIDAELIHQHEQTASHLQDSNNKVQDCLNKGNMLIYNKDNEMKDELHHVKIPSKIEGQQSYMDDIDRKNASAKGRQNYKLDGTDRDNDRKNESSKSNQPNDLSRDISKLGLLPNNVSSTEAPIPKSYTSSTKRTSSKGEGSSSTTSALSKLTTRLNFLKERRTQIATELQSIDKCRGSLTQSILSPGKGKVPEPIHTVHTPDKNQGPEGNFSRNPEDRVYQSSHSSGKGSATEVDNRDSNKKTDNRDIDNKGLSSKSDASLPQNQQQPDKYKSEGGQSSSKKSDKGRRQDGQQSSTSRTLSR</sequence>
<dbReference type="SMART" id="SM00324">
    <property type="entry name" value="RhoGAP"/>
    <property type="match status" value="1"/>
</dbReference>
<dbReference type="PROSITE" id="PS50238">
    <property type="entry name" value="RHOGAP"/>
    <property type="match status" value="1"/>
</dbReference>
<dbReference type="SMART" id="SM00233">
    <property type="entry name" value="PH"/>
    <property type="match status" value="1"/>
</dbReference>
<feature type="compositionally biased region" description="Polar residues" evidence="3">
    <location>
        <begin position="934"/>
        <end position="943"/>
    </location>
</feature>
<dbReference type="Gramene" id="AUR62027863-RA">
    <property type="protein sequence ID" value="AUR62027863-RA:cds"/>
    <property type="gene ID" value="AUR62027863"/>
</dbReference>
<dbReference type="CDD" id="cd00821">
    <property type="entry name" value="PH"/>
    <property type="match status" value="1"/>
</dbReference>
<dbReference type="Proteomes" id="UP000596660">
    <property type="component" value="Unplaced"/>
</dbReference>
<evidence type="ECO:0008006" key="8">
    <source>
        <dbReference type="Google" id="ProtNLM"/>
    </source>
</evidence>
<reference evidence="6" key="2">
    <citation type="submission" date="2021-03" db="UniProtKB">
        <authorList>
            <consortium name="EnsemblPlants"/>
        </authorList>
    </citation>
    <scope>IDENTIFICATION</scope>
</reference>
<feature type="compositionally biased region" description="Polar residues" evidence="3">
    <location>
        <begin position="966"/>
        <end position="982"/>
    </location>
</feature>
<feature type="compositionally biased region" description="Low complexity" evidence="3">
    <location>
        <begin position="478"/>
        <end position="496"/>
    </location>
</feature>
<feature type="region of interest" description="Disordered" evidence="3">
    <location>
        <begin position="1"/>
        <end position="40"/>
    </location>
</feature>
<evidence type="ECO:0000313" key="7">
    <source>
        <dbReference type="Proteomes" id="UP000596660"/>
    </source>
</evidence>
<evidence type="ECO:0000256" key="2">
    <source>
        <dbReference type="SAM" id="Coils"/>
    </source>
</evidence>
<evidence type="ECO:0000256" key="1">
    <source>
        <dbReference type="ARBA" id="ARBA00022468"/>
    </source>
</evidence>
<dbReference type="GO" id="GO:0005096">
    <property type="term" value="F:GTPase activator activity"/>
    <property type="evidence" value="ECO:0007669"/>
    <property type="project" value="UniProtKB-KW"/>
</dbReference>